<name>A0AAN9PQP8_CANGL</name>
<evidence type="ECO:0000313" key="2">
    <source>
        <dbReference type="Proteomes" id="UP001367508"/>
    </source>
</evidence>
<keyword evidence="2" id="KW-1185">Reference proteome</keyword>
<sequence>MSSDSFVRFCGFVDGKASVHNNPTPGFVLLSFKTSRDSWNCCTKYGLEYLCILFDRNSLTHSVIAFSTRPISIGIVLLLTQCKLEYL</sequence>
<dbReference type="Proteomes" id="UP001367508">
    <property type="component" value="Unassembled WGS sequence"/>
</dbReference>
<dbReference type="AlphaFoldDB" id="A0AAN9PQP8"/>
<reference evidence="1 2" key="1">
    <citation type="submission" date="2024-01" db="EMBL/GenBank/DDBJ databases">
        <title>The genomes of 5 underutilized Papilionoideae crops provide insights into root nodulation and disease resistanc.</title>
        <authorList>
            <person name="Jiang F."/>
        </authorList>
    </citation>
    <scope>NUCLEOTIDE SEQUENCE [LARGE SCALE GENOMIC DNA]</scope>
    <source>
        <strain evidence="1">LVBAO_FW01</strain>
        <tissue evidence="1">Leaves</tissue>
    </source>
</reference>
<proteinExistence type="predicted"/>
<dbReference type="EMBL" id="JAYMYQ010000011">
    <property type="protein sequence ID" value="KAK7306213.1"/>
    <property type="molecule type" value="Genomic_DNA"/>
</dbReference>
<protein>
    <submittedName>
        <fullName evidence="1">Uncharacterized protein</fullName>
    </submittedName>
</protein>
<comment type="caution">
    <text evidence="1">The sequence shown here is derived from an EMBL/GenBank/DDBJ whole genome shotgun (WGS) entry which is preliminary data.</text>
</comment>
<organism evidence="1 2">
    <name type="scientific">Canavalia gladiata</name>
    <name type="common">Sword bean</name>
    <name type="synonym">Dolichos gladiatus</name>
    <dbReference type="NCBI Taxonomy" id="3824"/>
    <lineage>
        <taxon>Eukaryota</taxon>
        <taxon>Viridiplantae</taxon>
        <taxon>Streptophyta</taxon>
        <taxon>Embryophyta</taxon>
        <taxon>Tracheophyta</taxon>
        <taxon>Spermatophyta</taxon>
        <taxon>Magnoliopsida</taxon>
        <taxon>eudicotyledons</taxon>
        <taxon>Gunneridae</taxon>
        <taxon>Pentapetalae</taxon>
        <taxon>rosids</taxon>
        <taxon>fabids</taxon>
        <taxon>Fabales</taxon>
        <taxon>Fabaceae</taxon>
        <taxon>Papilionoideae</taxon>
        <taxon>50 kb inversion clade</taxon>
        <taxon>NPAAA clade</taxon>
        <taxon>indigoferoid/millettioid clade</taxon>
        <taxon>Phaseoleae</taxon>
        <taxon>Canavalia</taxon>
    </lineage>
</organism>
<accession>A0AAN9PQP8</accession>
<evidence type="ECO:0000313" key="1">
    <source>
        <dbReference type="EMBL" id="KAK7306213.1"/>
    </source>
</evidence>
<gene>
    <name evidence="1" type="ORF">VNO77_44139</name>
</gene>